<proteinExistence type="predicted"/>
<feature type="compositionally biased region" description="Polar residues" evidence="1">
    <location>
        <begin position="141"/>
        <end position="150"/>
    </location>
</feature>
<dbReference type="EMBL" id="CAMPGE010013867">
    <property type="protein sequence ID" value="CAI2372575.1"/>
    <property type="molecule type" value="Genomic_DNA"/>
</dbReference>
<gene>
    <name evidence="2" type="ORF">ECRASSUSDP1_LOCUS13906</name>
</gene>
<feature type="region of interest" description="Disordered" evidence="1">
    <location>
        <begin position="457"/>
        <end position="552"/>
    </location>
</feature>
<keyword evidence="3" id="KW-1185">Reference proteome</keyword>
<name>A0AAD2CV63_EUPCR</name>
<feature type="compositionally biased region" description="Polar residues" evidence="1">
    <location>
        <begin position="524"/>
        <end position="552"/>
    </location>
</feature>
<feature type="region of interest" description="Disordered" evidence="1">
    <location>
        <begin position="198"/>
        <end position="256"/>
    </location>
</feature>
<feature type="compositionally biased region" description="Polar residues" evidence="1">
    <location>
        <begin position="99"/>
        <end position="111"/>
    </location>
</feature>
<dbReference type="Proteomes" id="UP001295684">
    <property type="component" value="Unassembled WGS sequence"/>
</dbReference>
<evidence type="ECO:0000313" key="3">
    <source>
        <dbReference type="Proteomes" id="UP001295684"/>
    </source>
</evidence>
<feature type="region of interest" description="Disordered" evidence="1">
    <location>
        <begin position="743"/>
        <end position="764"/>
    </location>
</feature>
<sequence length="1062" mass="120972">MEDFANHDRFVPNVTPDLASMRTLKESQSDIVLPNGKKANNFNCEIFQNDCNGKNKGKYNKVDHNHPRRTDLIDPLDAVVDGFKKKRSNYNKRVGHYSSARNISHGGSSVQKCRITKGKGKKLSSQNLSSKRKRSSQKMSQANKPHSTKASFVDKKCVQGISTDMYTKDISVESRNTNRFKANKLKQSIEVFNSVGFSTSQSKASGTPMTQMQSYAEKEDLRRGPNKGRRHRSHARNKNSINPAEEETSNLRSSERNSAIRNIQMDGFWVHKNDQKEGYPPKSPSESKTSLFAFLQKLEGKGFKDRLERGYLLLDRKNRIIPSYKSEIKNEQSSVIAFWISGSKYPNPNSLDKDLLKKVKFKLSLKIGKNSYLCALCVEKYCKLMNSRPERLHISDNCQIEAFSQEVSHSEEANNRENSEITDSPHKGIYIFTCMRRDFIKNVCAYCKTFSEEPIPKVRKRSSSRRSRSRSKRDRKSSKRGHELRSSKQALVSDQNTKCKDKSGMGRKTSFGQAVIKDHANKENIPSNMLRKQQKSSRNSAVYNKKSNSNGKSFAMLHEVINKKPKHSNNNDPDSKNHAKARSIASCQKKAPDAPFVTLNVQNSDCYDGKTETRGNSSSNRQRQVVLNTERFEEFSELKLKKSQSEADCIRNQDLASIQSYCTPYGFKGEVDQNELLNLDNQNHLVNIYHSLSTPNSQNTVETTIDRNVDSTYSDMPSREYKRLSGGIKSIISPSAHTEKAYKLKSQRQNDKNPITGLKKAESQKDVYENRKKCKRKKIKTGSIINTDRCANEDLFTSLNSKHNEDGNYNFFSDSKPPTKRHCEVVQKEIKYKRKDPGNHNCKGVKKLNIIHLKQKHARKSSKGDSSKFYKKYKKRKLQNERSSSVRTLKDSEGSKPTLKRHSSRNSSRLSNKAGPSMPYSAKNKHCDEKKEIIIGHEQRFMIDNMNLQSLGSISIIKNSDCSSHLKNLKQAMESSEDYISDVIEDSNKALRELGDVKDLEFGCNMSSCTSAMSDSSTFLMINPLDEKTNAYGFDTLHKGTSDLKEEEWTMTIPKMRVLEEK</sequence>
<feature type="compositionally biased region" description="Polar residues" evidence="1">
    <location>
        <begin position="487"/>
        <end position="496"/>
    </location>
</feature>
<organism evidence="2 3">
    <name type="scientific">Euplotes crassus</name>
    <dbReference type="NCBI Taxonomy" id="5936"/>
    <lineage>
        <taxon>Eukaryota</taxon>
        <taxon>Sar</taxon>
        <taxon>Alveolata</taxon>
        <taxon>Ciliophora</taxon>
        <taxon>Intramacronucleata</taxon>
        <taxon>Spirotrichea</taxon>
        <taxon>Hypotrichia</taxon>
        <taxon>Euplotida</taxon>
        <taxon>Euplotidae</taxon>
        <taxon>Moneuplotes</taxon>
    </lineage>
</organism>
<evidence type="ECO:0000313" key="2">
    <source>
        <dbReference type="EMBL" id="CAI2372575.1"/>
    </source>
</evidence>
<feature type="compositionally biased region" description="Polar residues" evidence="1">
    <location>
        <begin position="198"/>
        <end position="214"/>
    </location>
</feature>
<feature type="region of interest" description="Disordered" evidence="1">
    <location>
        <begin position="854"/>
        <end position="923"/>
    </location>
</feature>
<dbReference type="AlphaFoldDB" id="A0AAD2CV63"/>
<evidence type="ECO:0000256" key="1">
    <source>
        <dbReference type="SAM" id="MobiDB-lite"/>
    </source>
</evidence>
<feature type="compositionally biased region" description="Basic residues" evidence="1">
    <location>
        <begin position="224"/>
        <end position="237"/>
    </location>
</feature>
<comment type="caution">
    <text evidence="2">The sequence shown here is derived from an EMBL/GenBank/DDBJ whole genome shotgun (WGS) entry which is preliminary data.</text>
</comment>
<reference evidence="2" key="1">
    <citation type="submission" date="2023-07" db="EMBL/GenBank/DDBJ databases">
        <authorList>
            <consortium name="AG Swart"/>
            <person name="Singh M."/>
            <person name="Singh A."/>
            <person name="Seah K."/>
            <person name="Emmerich C."/>
        </authorList>
    </citation>
    <scope>NUCLEOTIDE SEQUENCE</scope>
    <source>
        <strain evidence="2">DP1</strain>
    </source>
</reference>
<feature type="region of interest" description="Disordered" evidence="1">
    <location>
        <begin position="564"/>
        <end position="587"/>
    </location>
</feature>
<protein>
    <submittedName>
        <fullName evidence="2">Uncharacterized protein</fullName>
    </submittedName>
</protein>
<feature type="region of interest" description="Disordered" evidence="1">
    <location>
        <begin position="94"/>
        <end position="151"/>
    </location>
</feature>
<accession>A0AAD2CV63</accession>
<feature type="compositionally biased region" description="Basic residues" evidence="1">
    <location>
        <begin position="457"/>
        <end position="479"/>
    </location>
</feature>